<dbReference type="InterPro" id="IPR014284">
    <property type="entry name" value="RNA_pol_sigma-70_dom"/>
</dbReference>
<dbReference type="EMBL" id="JBHSTI010000008">
    <property type="protein sequence ID" value="MFC6237502.1"/>
    <property type="molecule type" value="Genomic_DNA"/>
</dbReference>
<dbReference type="Proteomes" id="UP001596138">
    <property type="component" value="Unassembled WGS sequence"/>
</dbReference>
<reference evidence="9" key="1">
    <citation type="journal article" date="2019" name="Int. J. Syst. Evol. Microbiol.">
        <title>The Global Catalogue of Microorganisms (GCM) 10K type strain sequencing project: providing services to taxonomists for standard genome sequencing and annotation.</title>
        <authorList>
            <consortium name="The Broad Institute Genomics Platform"/>
            <consortium name="The Broad Institute Genome Sequencing Center for Infectious Disease"/>
            <person name="Wu L."/>
            <person name="Ma J."/>
        </authorList>
    </citation>
    <scope>NUCLEOTIDE SEQUENCE [LARGE SCALE GENOMIC DNA]</scope>
    <source>
        <strain evidence="9">CGMCC 4.7317</strain>
    </source>
</reference>
<dbReference type="InterPro" id="IPR013249">
    <property type="entry name" value="RNA_pol_sigma70_r4_t2"/>
</dbReference>
<comment type="caution">
    <text evidence="8">The sequence shown here is derived from an EMBL/GenBank/DDBJ whole genome shotgun (WGS) entry which is preliminary data.</text>
</comment>
<dbReference type="PANTHER" id="PTHR43133:SF50">
    <property type="entry name" value="ECF RNA POLYMERASE SIGMA FACTOR SIGM"/>
    <property type="match status" value="1"/>
</dbReference>
<evidence type="ECO:0000256" key="3">
    <source>
        <dbReference type="ARBA" id="ARBA00023082"/>
    </source>
</evidence>
<dbReference type="CDD" id="cd06171">
    <property type="entry name" value="Sigma70_r4"/>
    <property type="match status" value="1"/>
</dbReference>
<evidence type="ECO:0000259" key="6">
    <source>
        <dbReference type="Pfam" id="PF04542"/>
    </source>
</evidence>
<gene>
    <name evidence="8" type="ORF">ACFQGU_06405</name>
</gene>
<evidence type="ECO:0000256" key="2">
    <source>
        <dbReference type="ARBA" id="ARBA00023015"/>
    </source>
</evidence>
<dbReference type="RefSeq" id="WP_386764857.1">
    <property type="nucleotide sequence ID" value="NZ_JBHSTI010000008.1"/>
</dbReference>
<dbReference type="InterPro" id="IPR014325">
    <property type="entry name" value="RNA_pol_sigma-E_actinobac"/>
</dbReference>
<dbReference type="InterPro" id="IPR036388">
    <property type="entry name" value="WH-like_DNA-bd_sf"/>
</dbReference>
<keyword evidence="5" id="KW-0804">Transcription</keyword>
<protein>
    <submittedName>
        <fullName evidence="8">SigE family RNA polymerase sigma factor</fullName>
    </submittedName>
</protein>
<evidence type="ECO:0000313" key="8">
    <source>
        <dbReference type="EMBL" id="MFC6237502.1"/>
    </source>
</evidence>
<organism evidence="8 9">
    <name type="scientific">Longivirga aurantiaca</name>
    <dbReference type="NCBI Taxonomy" id="1837743"/>
    <lineage>
        <taxon>Bacteria</taxon>
        <taxon>Bacillati</taxon>
        <taxon>Actinomycetota</taxon>
        <taxon>Actinomycetes</taxon>
        <taxon>Sporichthyales</taxon>
        <taxon>Sporichthyaceae</taxon>
        <taxon>Longivirga</taxon>
    </lineage>
</organism>
<keyword evidence="2" id="KW-0805">Transcription regulation</keyword>
<dbReference type="SUPFAM" id="SSF88659">
    <property type="entry name" value="Sigma3 and sigma4 domains of RNA polymerase sigma factors"/>
    <property type="match status" value="1"/>
</dbReference>
<sequence length="177" mass="20064">MRGADESWGSADLPRSPRAAVAALFHVHYRRLVGLAGLMVDDRETAEEVVQDAFEQLYRRWGTLRDPQAAVAYLNRSVVNGARSRVRRRFTERSFTLPDAGTVDSAESAGVDNRRRDDLMEAVRDLPQRQREVIVLRYYLDLSEEQIAVWLGVSTGSVKKHAHRATAALQKRMEAWA</sequence>
<feature type="domain" description="RNA polymerase sigma-70 region 2" evidence="6">
    <location>
        <begin position="24"/>
        <end position="89"/>
    </location>
</feature>
<dbReference type="Pfam" id="PF04542">
    <property type="entry name" value="Sigma70_r2"/>
    <property type="match status" value="1"/>
</dbReference>
<dbReference type="Gene3D" id="1.10.1740.10">
    <property type="match status" value="1"/>
</dbReference>
<name>A0ABW1T0Y7_9ACTN</name>
<dbReference type="SUPFAM" id="SSF88946">
    <property type="entry name" value="Sigma2 domain of RNA polymerase sigma factors"/>
    <property type="match status" value="1"/>
</dbReference>
<comment type="similarity">
    <text evidence="1">Belongs to the sigma-70 factor family. ECF subfamily.</text>
</comment>
<keyword evidence="9" id="KW-1185">Reference proteome</keyword>
<dbReference type="NCBIfam" id="TIGR02937">
    <property type="entry name" value="sigma70-ECF"/>
    <property type="match status" value="1"/>
</dbReference>
<evidence type="ECO:0000256" key="1">
    <source>
        <dbReference type="ARBA" id="ARBA00010641"/>
    </source>
</evidence>
<feature type="domain" description="RNA polymerase sigma factor 70 region 4 type 2" evidence="7">
    <location>
        <begin position="117"/>
        <end position="168"/>
    </location>
</feature>
<accession>A0ABW1T0Y7</accession>
<dbReference type="Pfam" id="PF08281">
    <property type="entry name" value="Sigma70_r4_2"/>
    <property type="match status" value="1"/>
</dbReference>
<dbReference type="InterPro" id="IPR013324">
    <property type="entry name" value="RNA_pol_sigma_r3/r4-like"/>
</dbReference>
<evidence type="ECO:0000256" key="4">
    <source>
        <dbReference type="ARBA" id="ARBA00023125"/>
    </source>
</evidence>
<dbReference type="InterPro" id="IPR013325">
    <property type="entry name" value="RNA_pol_sigma_r2"/>
</dbReference>
<proteinExistence type="inferred from homology"/>
<dbReference type="InterPro" id="IPR007627">
    <property type="entry name" value="RNA_pol_sigma70_r2"/>
</dbReference>
<dbReference type="InterPro" id="IPR039425">
    <property type="entry name" value="RNA_pol_sigma-70-like"/>
</dbReference>
<evidence type="ECO:0000256" key="5">
    <source>
        <dbReference type="ARBA" id="ARBA00023163"/>
    </source>
</evidence>
<keyword evidence="4" id="KW-0238">DNA-binding</keyword>
<dbReference type="Gene3D" id="1.10.10.10">
    <property type="entry name" value="Winged helix-like DNA-binding domain superfamily/Winged helix DNA-binding domain"/>
    <property type="match status" value="1"/>
</dbReference>
<evidence type="ECO:0000259" key="7">
    <source>
        <dbReference type="Pfam" id="PF08281"/>
    </source>
</evidence>
<keyword evidence="3" id="KW-0731">Sigma factor</keyword>
<evidence type="ECO:0000313" key="9">
    <source>
        <dbReference type="Proteomes" id="UP001596138"/>
    </source>
</evidence>
<dbReference type="PANTHER" id="PTHR43133">
    <property type="entry name" value="RNA POLYMERASE ECF-TYPE SIGMA FACTO"/>
    <property type="match status" value="1"/>
</dbReference>
<dbReference type="NCBIfam" id="TIGR02983">
    <property type="entry name" value="SigE-fam_strep"/>
    <property type="match status" value="1"/>
</dbReference>